<dbReference type="PANTHER" id="PTHR11496:SF83">
    <property type="entry name" value="HYDROXYACID-OXOACID TRANSHYDROGENASE, MITOCHONDRIAL"/>
    <property type="match status" value="1"/>
</dbReference>
<dbReference type="GO" id="GO:0004022">
    <property type="term" value="F:alcohol dehydrogenase (NAD+) activity"/>
    <property type="evidence" value="ECO:0007669"/>
    <property type="project" value="TreeGrafter"/>
</dbReference>
<protein>
    <submittedName>
        <fullName evidence="3">Similar to Iron-containing Alcohol Dehydrogenase</fullName>
    </submittedName>
</protein>
<dbReference type="eggNOG" id="KOG3857">
    <property type="taxonomic scope" value="Eukaryota"/>
</dbReference>
<dbReference type="EMBL" id="FN648026">
    <property type="protein sequence ID" value="CBJ29353.1"/>
    <property type="molecule type" value="Genomic_DNA"/>
</dbReference>
<dbReference type="GO" id="GO:0005739">
    <property type="term" value="C:mitochondrion"/>
    <property type="evidence" value="ECO:0007669"/>
    <property type="project" value="TreeGrafter"/>
</dbReference>
<organism evidence="3 4">
    <name type="scientific">Ectocarpus siliculosus</name>
    <name type="common">Brown alga</name>
    <name type="synonym">Conferva siliculosa</name>
    <dbReference type="NCBI Taxonomy" id="2880"/>
    <lineage>
        <taxon>Eukaryota</taxon>
        <taxon>Sar</taxon>
        <taxon>Stramenopiles</taxon>
        <taxon>Ochrophyta</taxon>
        <taxon>PX clade</taxon>
        <taxon>Phaeophyceae</taxon>
        <taxon>Ectocarpales</taxon>
        <taxon>Ectocarpaceae</taxon>
        <taxon>Ectocarpus</taxon>
    </lineage>
</organism>
<evidence type="ECO:0000256" key="1">
    <source>
        <dbReference type="ARBA" id="ARBA00023002"/>
    </source>
</evidence>
<feature type="domain" description="Alcohol dehydrogenase iron-type/glycerol dehydrogenase GldA" evidence="2">
    <location>
        <begin position="24"/>
        <end position="200"/>
    </location>
</feature>
<dbReference type="InterPro" id="IPR039697">
    <property type="entry name" value="Alcohol_dehydrogenase_Fe"/>
</dbReference>
<evidence type="ECO:0000313" key="3">
    <source>
        <dbReference type="EMBL" id="CBJ29353.1"/>
    </source>
</evidence>
<evidence type="ECO:0000259" key="2">
    <source>
        <dbReference type="Pfam" id="PF00465"/>
    </source>
</evidence>
<dbReference type="PANTHER" id="PTHR11496">
    <property type="entry name" value="ALCOHOL DEHYDROGENASE"/>
    <property type="match status" value="1"/>
</dbReference>
<keyword evidence="1" id="KW-0560">Oxidoreductase</keyword>
<dbReference type="CDD" id="cd14864">
    <property type="entry name" value="Fe-ADH-like"/>
    <property type="match status" value="1"/>
</dbReference>
<dbReference type="InParanoid" id="D7FKF1"/>
<dbReference type="Proteomes" id="UP000002630">
    <property type="component" value="Linkage Group LG26"/>
</dbReference>
<name>D7FKF1_ECTSI</name>
<sequence length="428" mass="43810">MRCRLASIRRNLSSRPSPNPKLIVEAECSWTKVVAQVSRHGRTCLAIADDNTPGQAAGRCLFELRKAGINCAMFTGRGAYPTADGIDEAREMARRIGATCIVSVGRGGTIDTAKAAARLHSSSGGCKQFLTSPGGVLMGEGGNSKPRTPAGNALPLVAIPTSAGAGAAANGRCLVWHPDDEVLVPLAEEGESLTVALVDPILCTSLSKTQTAAMALTALSACVDALLARELALASGTPLQNGDALLDLGRRGIGAVAEGLPVALADGKNKVARELLAIGSVCAGELAAATPAPPTQLVARATGSLLGRHSYPSVCAMVFPHVVGDMLSQASSFSGDAQAAEAIERALSLSASLFLGDGNDGQALMSWLEAQEHELLDFGSLSSVDSTITAKDVATNIDMLLAIEEDTDAADRVWSAGGTADMADLVVG</sequence>
<dbReference type="SUPFAM" id="SSF56796">
    <property type="entry name" value="Dehydroquinate synthase-like"/>
    <property type="match status" value="1"/>
</dbReference>
<dbReference type="STRING" id="2880.D7FKF1"/>
<proteinExistence type="predicted"/>
<reference evidence="3 4" key="1">
    <citation type="journal article" date="2010" name="Nature">
        <title>The Ectocarpus genome and the independent evolution of multicellularity in brown algae.</title>
        <authorList>
            <person name="Cock J.M."/>
            <person name="Sterck L."/>
            <person name="Rouze P."/>
            <person name="Scornet D."/>
            <person name="Allen A.E."/>
            <person name="Amoutzias G."/>
            <person name="Anthouard V."/>
            <person name="Artiguenave F."/>
            <person name="Aury J.M."/>
            <person name="Badger J.H."/>
            <person name="Beszteri B."/>
            <person name="Billiau K."/>
            <person name="Bonnet E."/>
            <person name="Bothwell J.H."/>
            <person name="Bowler C."/>
            <person name="Boyen C."/>
            <person name="Brownlee C."/>
            <person name="Carrano C.J."/>
            <person name="Charrier B."/>
            <person name="Cho G.Y."/>
            <person name="Coelho S.M."/>
            <person name="Collen J."/>
            <person name="Corre E."/>
            <person name="Da Silva C."/>
            <person name="Delage L."/>
            <person name="Delaroque N."/>
            <person name="Dittami S.M."/>
            <person name="Doulbeau S."/>
            <person name="Elias M."/>
            <person name="Farnham G."/>
            <person name="Gachon C.M."/>
            <person name="Gschloessl B."/>
            <person name="Heesch S."/>
            <person name="Jabbari K."/>
            <person name="Jubin C."/>
            <person name="Kawai H."/>
            <person name="Kimura K."/>
            <person name="Kloareg B."/>
            <person name="Kupper F.C."/>
            <person name="Lang D."/>
            <person name="Le Bail A."/>
            <person name="Leblanc C."/>
            <person name="Lerouge P."/>
            <person name="Lohr M."/>
            <person name="Lopez P.J."/>
            <person name="Martens C."/>
            <person name="Maumus F."/>
            <person name="Michel G."/>
            <person name="Miranda-Saavedra D."/>
            <person name="Morales J."/>
            <person name="Moreau H."/>
            <person name="Motomura T."/>
            <person name="Nagasato C."/>
            <person name="Napoli C.A."/>
            <person name="Nelson D.R."/>
            <person name="Nyvall-Collen P."/>
            <person name="Peters A.F."/>
            <person name="Pommier C."/>
            <person name="Potin P."/>
            <person name="Poulain J."/>
            <person name="Quesneville H."/>
            <person name="Read B."/>
            <person name="Rensing S.A."/>
            <person name="Ritter A."/>
            <person name="Rousvoal S."/>
            <person name="Samanta M."/>
            <person name="Samson G."/>
            <person name="Schroeder D.C."/>
            <person name="Segurens B."/>
            <person name="Strittmatter M."/>
            <person name="Tonon T."/>
            <person name="Tregear J.W."/>
            <person name="Valentin K."/>
            <person name="von Dassow P."/>
            <person name="Yamagishi T."/>
            <person name="Van de Peer Y."/>
            <person name="Wincker P."/>
        </authorList>
    </citation>
    <scope>NUCLEOTIDE SEQUENCE [LARGE SCALE GENOMIC DNA]</scope>
    <source>
        <strain evidence="4">Ec32 / CCAP1310/4</strain>
    </source>
</reference>
<dbReference type="OrthoDB" id="10289527at2759"/>
<dbReference type="Gene3D" id="3.40.50.1970">
    <property type="match status" value="1"/>
</dbReference>
<dbReference type="EMBL" id="FN649751">
    <property type="protein sequence ID" value="CBJ29353.1"/>
    <property type="molecule type" value="Genomic_DNA"/>
</dbReference>
<accession>D7FKF1</accession>
<dbReference type="GO" id="GO:0046872">
    <property type="term" value="F:metal ion binding"/>
    <property type="evidence" value="ECO:0007669"/>
    <property type="project" value="InterPro"/>
</dbReference>
<keyword evidence="4" id="KW-1185">Reference proteome</keyword>
<dbReference type="AlphaFoldDB" id="D7FKF1"/>
<gene>
    <name evidence="3" type="ORF">Esi_0144_0006</name>
</gene>
<dbReference type="Pfam" id="PF00465">
    <property type="entry name" value="Fe-ADH"/>
    <property type="match status" value="1"/>
</dbReference>
<dbReference type="InterPro" id="IPR001670">
    <property type="entry name" value="ADH_Fe/GldA"/>
</dbReference>
<evidence type="ECO:0000313" key="4">
    <source>
        <dbReference type="Proteomes" id="UP000002630"/>
    </source>
</evidence>
<dbReference type="Gene3D" id="1.20.1090.10">
    <property type="entry name" value="Dehydroquinate synthase-like - alpha domain"/>
    <property type="match status" value="1"/>
</dbReference>